<keyword evidence="2" id="KW-0472">Membrane</keyword>
<keyword evidence="2" id="KW-1133">Transmembrane helix</keyword>
<comment type="caution">
    <text evidence="3">The sequence shown here is derived from an EMBL/GenBank/DDBJ whole genome shotgun (WGS) entry which is preliminary data.</text>
</comment>
<protein>
    <submittedName>
        <fullName evidence="3">Uncharacterized protein</fullName>
    </submittedName>
</protein>
<name>A0A7W7QCP5_9PSEU</name>
<reference evidence="3 4" key="1">
    <citation type="submission" date="2020-08" db="EMBL/GenBank/DDBJ databases">
        <title>Genomic Encyclopedia of Type Strains, Phase III (KMG-III): the genomes of soil and plant-associated and newly described type strains.</title>
        <authorList>
            <person name="Whitman W."/>
        </authorList>
    </citation>
    <scope>NUCLEOTIDE SEQUENCE [LARGE SCALE GENOMIC DNA]</scope>
    <source>
        <strain evidence="3 4">CECT 8960</strain>
    </source>
</reference>
<feature type="transmembrane region" description="Helical" evidence="2">
    <location>
        <begin position="120"/>
        <end position="138"/>
    </location>
</feature>
<evidence type="ECO:0000313" key="3">
    <source>
        <dbReference type="EMBL" id="MBB4910706.1"/>
    </source>
</evidence>
<feature type="compositionally biased region" description="Polar residues" evidence="1">
    <location>
        <begin position="1"/>
        <end position="16"/>
    </location>
</feature>
<keyword evidence="2" id="KW-0812">Transmembrane</keyword>
<evidence type="ECO:0000313" key="4">
    <source>
        <dbReference type="Proteomes" id="UP000520767"/>
    </source>
</evidence>
<feature type="transmembrane region" description="Helical" evidence="2">
    <location>
        <begin position="89"/>
        <end position="108"/>
    </location>
</feature>
<dbReference type="AlphaFoldDB" id="A0A7W7QCP5"/>
<gene>
    <name evidence="3" type="ORF">FHR82_006965</name>
</gene>
<dbReference type="Proteomes" id="UP000520767">
    <property type="component" value="Unassembled WGS sequence"/>
</dbReference>
<evidence type="ECO:0000256" key="2">
    <source>
        <dbReference type="SAM" id="Phobius"/>
    </source>
</evidence>
<keyword evidence="4" id="KW-1185">Reference proteome</keyword>
<sequence length="175" mass="17601">MSQPYGQQPGDFNQGQQGYGAMPPAPPEYSSGPITRPGTVTTAAVLAFVQAGLTLICSVILMIGLGALAGAMDDAETIGGIDVNEGALAGLWILAIVGLAGAGLLIWGGVKALSGTAGQILVIAAGLQILLCIIWLAAFQGGIVSILLVVMPIITLVMSLGGPAKQYEASRTGRA</sequence>
<organism evidence="3 4">
    <name type="scientific">Actinophytocola algeriensis</name>
    <dbReference type="NCBI Taxonomy" id="1768010"/>
    <lineage>
        <taxon>Bacteria</taxon>
        <taxon>Bacillati</taxon>
        <taxon>Actinomycetota</taxon>
        <taxon>Actinomycetes</taxon>
        <taxon>Pseudonocardiales</taxon>
        <taxon>Pseudonocardiaceae</taxon>
    </lineage>
</organism>
<accession>A0A7W7QCP5</accession>
<dbReference type="EMBL" id="JACHJQ010000008">
    <property type="protein sequence ID" value="MBB4910706.1"/>
    <property type="molecule type" value="Genomic_DNA"/>
</dbReference>
<feature type="region of interest" description="Disordered" evidence="1">
    <location>
        <begin position="1"/>
        <end position="33"/>
    </location>
</feature>
<evidence type="ECO:0000256" key="1">
    <source>
        <dbReference type="SAM" id="MobiDB-lite"/>
    </source>
</evidence>
<dbReference type="RefSeq" id="WP_184814756.1">
    <property type="nucleotide sequence ID" value="NZ_JACHJQ010000008.1"/>
</dbReference>
<feature type="transmembrane region" description="Helical" evidence="2">
    <location>
        <begin position="144"/>
        <end position="164"/>
    </location>
</feature>
<proteinExistence type="predicted"/>
<feature type="transmembrane region" description="Helical" evidence="2">
    <location>
        <begin position="43"/>
        <end position="69"/>
    </location>
</feature>